<dbReference type="RefSeq" id="WP_315994512.1">
    <property type="nucleotide sequence ID" value="NZ_JAWDIS010000001.1"/>
</dbReference>
<keyword evidence="3" id="KW-0472">Membrane</keyword>
<feature type="domain" description="Cell envelope-related transcriptional attenuator" evidence="4">
    <location>
        <begin position="114"/>
        <end position="269"/>
    </location>
</feature>
<gene>
    <name evidence="5" type="ORF">RWH45_08880</name>
</gene>
<sequence length="433" mass="45007">MSKTTTPRGPRTVARHGRLTSPGPLGQLFRGLAIVLAVLLVSGGTVLAYAAVDLTRSFTADAVELKNQPAVPPDLGELKGGVNMLLIGTDECEPEFAELFGDRCTGADSEGSLNDVNMLVHISDAPRRVTVISFPRDLMVPIPSCTDKDGVEHSAMSKQQINSAFSYGGLSCVVETISDLSGLEIPFAAKVSFGGVINITDAIGGVDVCIANGIKDPYTGIDWPAGMRTVVGLDALQFLRTRHGVGDGGDLGRISNQQQYMSRLANKLKSQEVLSNPATLYKLASTALRNVDPSTSLTNPLTLVQIASAVKDVPFSEIVFIQYPTYTDPSDPNRVVPDREDADTLWAALAANQPLQLSGNLSDGDGVIADANATPAPSDTAAPAPTDAANDAPSAGADATPTPGSTPGTVVLPEGIAGQTAAQATCSNGNVRQ</sequence>
<comment type="similarity">
    <text evidence="1">Belongs to the LytR/CpsA/Psr (LCP) family.</text>
</comment>
<name>A0ABU3T7I9_9MICO</name>
<feature type="transmembrane region" description="Helical" evidence="3">
    <location>
        <begin position="28"/>
        <end position="52"/>
    </location>
</feature>
<evidence type="ECO:0000259" key="4">
    <source>
        <dbReference type="Pfam" id="PF03816"/>
    </source>
</evidence>
<dbReference type="EMBL" id="JAWDIS010000001">
    <property type="protein sequence ID" value="MDU0367330.1"/>
    <property type="molecule type" value="Genomic_DNA"/>
</dbReference>
<dbReference type="Pfam" id="PF03816">
    <property type="entry name" value="LytR_cpsA_psr"/>
    <property type="match status" value="1"/>
</dbReference>
<evidence type="ECO:0000256" key="3">
    <source>
        <dbReference type="SAM" id="Phobius"/>
    </source>
</evidence>
<dbReference type="PANTHER" id="PTHR33392">
    <property type="entry name" value="POLYISOPRENYL-TEICHOIC ACID--PEPTIDOGLYCAN TEICHOIC ACID TRANSFERASE TAGU"/>
    <property type="match status" value="1"/>
</dbReference>
<evidence type="ECO:0000256" key="1">
    <source>
        <dbReference type="ARBA" id="ARBA00006068"/>
    </source>
</evidence>
<dbReference type="Gene3D" id="3.40.630.190">
    <property type="entry name" value="LCP protein"/>
    <property type="match status" value="1"/>
</dbReference>
<evidence type="ECO:0000313" key="5">
    <source>
        <dbReference type="EMBL" id="MDU0367330.1"/>
    </source>
</evidence>
<proteinExistence type="inferred from homology"/>
<evidence type="ECO:0000256" key="2">
    <source>
        <dbReference type="SAM" id="MobiDB-lite"/>
    </source>
</evidence>
<feature type="region of interest" description="Disordered" evidence="2">
    <location>
        <begin position="361"/>
        <end position="416"/>
    </location>
</feature>
<dbReference type="InterPro" id="IPR004474">
    <property type="entry name" value="LytR_CpsA_psr"/>
</dbReference>
<feature type="region of interest" description="Disordered" evidence="2">
    <location>
        <begin position="1"/>
        <end position="20"/>
    </location>
</feature>
<dbReference type="NCBIfam" id="TIGR00350">
    <property type="entry name" value="lytR_cpsA_psr"/>
    <property type="match status" value="1"/>
</dbReference>
<keyword evidence="3" id="KW-0812">Transmembrane</keyword>
<comment type="caution">
    <text evidence="5">The sequence shown here is derived from an EMBL/GenBank/DDBJ whole genome shotgun (WGS) entry which is preliminary data.</text>
</comment>
<feature type="compositionally biased region" description="Low complexity" evidence="2">
    <location>
        <begin position="369"/>
        <end position="409"/>
    </location>
</feature>
<dbReference type="Proteomes" id="UP001263371">
    <property type="component" value="Unassembled WGS sequence"/>
</dbReference>
<protein>
    <submittedName>
        <fullName evidence="5">LCP family protein</fullName>
    </submittedName>
</protein>
<evidence type="ECO:0000313" key="6">
    <source>
        <dbReference type="Proteomes" id="UP001263371"/>
    </source>
</evidence>
<accession>A0ABU3T7I9</accession>
<dbReference type="PANTHER" id="PTHR33392:SF6">
    <property type="entry name" value="POLYISOPRENYL-TEICHOIC ACID--PEPTIDOGLYCAN TEICHOIC ACID TRANSFERASE TAGU"/>
    <property type="match status" value="1"/>
</dbReference>
<dbReference type="InterPro" id="IPR050922">
    <property type="entry name" value="LytR/CpsA/Psr_CW_biosynth"/>
</dbReference>
<keyword evidence="3" id="KW-1133">Transmembrane helix</keyword>
<organism evidence="5 6">
    <name type="scientific">Microbacterium galbum</name>
    <dbReference type="NCBI Taxonomy" id="3075994"/>
    <lineage>
        <taxon>Bacteria</taxon>
        <taxon>Bacillati</taxon>
        <taxon>Actinomycetota</taxon>
        <taxon>Actinomycetes</taxon>
        <taxon>Micrococcales</taxon>
        <taxon>Microbacteriaceae</taxon>
        <taxon>Microbacterium</taxon>
    </lineage>
</organism>
<reference evidence="5 6" key="1">
    <citation type="submission" date="2023-09" db="EMBL/GenBank/DDBJ databases">
        <title>Microbacterium fusihabitans sp. nov., Microbacterium phycihabitans sp. nov., and Microbacterium cervinum sp. nov., isolated from dried seaweeds of beach.</title>
        <authorList>
            <person name="Lee S.D."/>
        </authorList>
    </citation>
    <scope>NUCLEOTIDE SEQUENCE [LARGE SCALE GENOMIC DNA]</scope>
    <source>
        <strain evidence="5 6">KSW4-17</strain>
    </source>
</reference>
<keyword evidence="6" id="KW-1185">Reference proteome</keyword>